<dbReference type="Pfam" id="PF12750">
    <property type="entry name" value="Maff2"/>
    <property type="match status" value="1"/>
</dbReference>
<evidence type="ECO:0000313" key="1">
    <source>
        <dbReference type="EMBL" id="QBF74231.1"/>
    </source>
</evidence>
<accession>B0NK53</accession>
<dbReference type="KEGG" id="csci:HDCHBGLK_01628"/>
<gene>
    <name evidence="1" type="ORF">HDCHBGLK_01628</name>
</gene>
<dbReference type="STRING" id="411468.CLOSCI_03894"/>
<dbReference type="AlphaFoldDB" id="B0NK53"/>
<dbReference type="Proteomes" id="UP000289664">
    <property type="component" value="Chromosome"/>
</dbReference>
<organism evidence="1 2">
    <name type="scientific">Clostridium scindens (strain ATCC 35704 / DSM 5676 / VPI 13733 / 19)</name>
    <dbReference type="NCBI Taxonomy" id="411468"/>
    <lineage>
        <taxon>Bacteria</taxon>
        <taxon>Bacillati</taxon>
        <taxon>Bacillota</taxon>
        <taxon>Clostridia</taxon>
        <taxon>Lachnospirales</taxon>
        <taxon>Lachnospiraceae</taxon>
    </lineage>
</organism>
<protein>
    <submittedName>
        <fullName evidence="1">Uncharacterized protein</fullName>
    </submittedName>
</protein>
<evidence type="ECO:0000313" key="2">
    <source>
        <dbReference type="Proteomes" id="UP000289664"/>
    </source>
</evidence>
<dbReference type="InterPro" id="IPR024272">
    <property type="entry name" value="MAFF-rel"/>
</dbReference>
<dbReference type="OrthoDB" id="9801976at2"/>
<proteinExistence type="predicted"/>
<dbReference type="HOGENOM" id="CLU_204509_1_0_9"/>
<name>B0NK53_CLOS5</name>
<dbReference type="EMBL" id="CP036170">
    <property type="protein sequence ID" value="QBF74231.1"/>
    <property type="molecule type" value="Genomic_DNA"/>
</dbReference>
<keyword evidence="2" id="KW-1185">Reference proteome</keyword>
<sequence>MEFFNSAVDTLQTIVVGLGGALCVWGGVNLLEGYGADNSASNAHVP</sequence>
<dbReference type="eggNOG" id="ENOG50333ZN">
    <property type="taxonomic scope" value="Bacteria"/>
</dbReference>
<reference evidence="1 2" key="1">
    <citation type="journal article" date="2019" name="Appl. Environ. Microbiol.">
        <title>Clostridium scindens ATCC 35704: integration of nutritional requirements, the complete genome sequence, and global transcriptional responses to bile acids.</title>
        <authorList>
            <person name="Devendran S."/>
            <person name="Shrestha R."/>
            <person name="Alves J.M.P."/>
            <person name="Wolf P.G."/>
            <person name="Ly L."/>
            <person name="Hernandez A.G."/>
            <person name="Mendez-Garcia C."/>
            <person name="Inboden A."/>
            <person name="Wiley J."/>
            <person name="Paul O."/>
            <person name="Allen A."/>
            <person name="Springer E."/>
            <person name="Wright C.L."/>
            <person name="Fields C.J."/>
            <person name="Daniel S.L."/>
            <person name="Ridlon J.M."/>
        </authorList>
    </citation>
    <scope>NUCLEOTIDE SEQUENCE [LARGE SCALE GENOMIC DNA]</scope>
    <source>
        <strain evidence="1 2">ATCC 35704</strain>
    </source>
</reference>